<proteinExistence type="predicted"/>
<dbReference type="EMBL" id="CP034464">
    <property type="protein sequence ID" value="AZP11956.1"/>
    <property type="molecule type" value="Genomic_DNA"/>
</dbReference>
<reference evidence="1 2" key="1">
    <citation type="journal article" date="2011" name="Int. J. Syst. Evol. Microbiol.">
        <title>Description of Undibacterium oligocarboniphilum sp. nov., isolated from purified water, and Undibacterium pigrum strain CCUG 49012 as the type strain of Undibacterium parvum sp. nov., and emended descriptions of the genus Undibacterium and the species Undibacterium pigrum.</title>
        <authorList>
            <person name="Eder W."/>
            <person name="Wanner G."/>
            <person name="Ludwig W."/>
            <person name="Busse H.J."/>
            <person name="Ziemke-Kageler F."/>
            <person name="Lang E."/>
        </authorList>
    </citation>
    <scope>NUCLEOTIDE SEQUENCE [LARGE SCALE GENOMIC DNA]</scope>
    <source>
        <strain evidence="1 2">DSM 23061</strain>
    </source>
</reference>
<keyword evidence="2" id="KW-1185">Reference proteome</keyword>
<protein>
    <submittedName>
        <fullName evidence="1">Uncharacterized protein</fullName>
    </submittedName>
</protein>
<gene>
    <name evidence="1" type="ORF">EJN92_08010</name>
</gene>
<dbReference type="AlphaFoldDB" id="A0A3Q9BQ55"/>
<sequence length="147" mass="16959">MSLIFLLVMPVIAHAEEEQRSPNEMGVILLSEATTPKFYVLCKKLFDEKTDVATAESLKLAYREFRERQKPYFEKVDQTIHALSGQDQIQIGLHIGYYSQNYSNALAQLDSERQEAFCRSFIELLERRQFDPGSFPSDALMKFLGKN</sequence>
<dbReference type="Proteomes" id="UP000275663">
    <property type="component" value="Chromosome"/>
</dbReference>
<evidence type="ECO:0000313" key="2">
    <source>
        <dbReference type="Proteomes" id="UP000275663"/>
    </source>
</evidence>
<evidence type="ECO:0000313" key="1">
    <source>
        <dbReference type="EMBL" id="AZP11956.1"/>
    </source>
</evidence>
<organism evidence="1 2">
    <name type="scientific">Undibacterium parvum</name>
    <dbReference type="NCBI Taxonomy" id="401471"/>
    <lineage>
        <taxon>Bacteria</taxon>
        <taxon>Pseudomonadati</taxon>
        <taxon>Pseudomonadota</taxon>
        <taxon>Betaproteobacteria</taxon>
        <taxon>Burkholderiales</taxon>
        <taxon>Oxalobacteraceae</taxon>
        <taxon>Undibacterium</taxon>
    </lineage>
</organism>
<accession>A0A3Q9BQ55</accession>
<dbReference type="RefSeq" id="WP_126127338.1">
    <property type="nucleotide sequence ID" value="NZ_CP034464.1"/>
</dbReference>
<name>A0A3Q9BQ55_9BURK</name>
<dbReference type="KEGG" id="upv:EJN92_08010"/>